<dbReference type="Proteomes" id="UP000178186">
    <property type="component" value="Unassembled WGS sequence"/>
</dbReference>
<proteinExistence type="predicted"/>
<organism evidence="1 2">
    <name type="scientific">Candidatus Ryanbacteria bacterium RIFCSPLOWO2_02_FULL_45_11c</name>
    <dbReference type="NCBI Taxonomy" id="1802128"/>
    <lineage>
        <taxon>Bacteria</taxon>
        <taxon>Candidatus Ryaniibacteriota</taxon>
    </lineage>
</organism>
<dbReference type="EMBL" id="MHNY01000051">
    <property type="protein sequence ID" value="OGZ53758.1"/>
    <property type="molecule type" value="Genomic_DNA"/>
</dbReference>
<dbReference type="STRING" id="1802128.A3H64_03215"/>
<accession>A0A1G2GVC1</accession>
<evidence type="ECO:0000313" key="2">
    <source>
        <dbReference type="Proteomes" id="UP000178186"/>
    </source>
</evidence>
<reference evidence="1 2" key="1">
    <citation type="journal article" date="2016" name="Nat. Commun.">
        <title>Thousands of microbial genomes shed light on interconnected biogeochemical processes in an aquifer system.</title>
        <authorList>
            <person name="Anantharaman K."/>
            <person name="Brown C.T."/>
            <person name="Hug L.A."/>
            <person name="Sharon I."/>
            <person name="Castelle C.J."/>
            <person name="Probst A.J."/>
            <person name="Thomas B.C."/>
            <person name="Singh A."/>
            <person name="Wilkins M.J."/>
            <person name="Karaoz U."/>
            <person name="Brodie E.L."/>
            <person name="Williams K.H."/>
            <person name="Hubbard S.S."/>
            <person name="Banfield J.F."/>
        </authorList>
    </citation>
    <scope>NUCLEOTIDE SEQUENCE [LARGE SCALE GENOMIC DNA]</scope>
</reference>
<comment type="caution">
    <text evidence="1">The sequence shown here is derived from an EMBL/GenBank/DDBJ whole genome shotgun (WGS) entry which is preliminary data.</text>
</comment>
<gene>
    <name evidence="1" type="ORF">A3H64_03215</name>
</gene>
<sequence length="455" mass="51825">MTYHARRLLFLFSIFVFLALSGPLLLYTFGYRFSLSNFDIHKTGGIFVHTNPPGTSFVIGDIERTTSYLTGNAFIQNLRPAPYMAWISRENYQSWEKTIDVEPQSVTEIFPVLMPVVPTVAVLKTASSTNMRASPQASLLILHHAKNTKHAYEFFDPNLLRTIPFTDTSSQSLMASVPPNAIWSWNALESTALIETPDNWLELTRQDNIIRVRSLYNQMPLPRLITQDPRNLNSYFLLDGTNFARWNSETRAKQQLLQSIAGFFVGDSYLILWDMQSGLPQVTTLDATQPRPYATSSLPVIIESRIQQIGDTLLLISNKGTWLLSNIGNPAQLLTNSSNPQNILHTDAYILWWNNQEISIHWISREEQLPSFQKNKQEILYKSSGTIQNVMPYPEEHYVIIQEDNTIYTLELDGRGGTRNKHILYKGNKPSFFAPPQKKILYVFDGGSLFAIDLP</sequence>
<name>A0A1G2GVC1_9BACT</name>
<dbReference type="AlphaFoldDB" id="A0A1G2GVC1"/>
<protein>
    <recommendedName>
        <fullName evidence="3">PEGA domain-containing protein</fullName>
    </recommendedName>
</protein>
<evidence type="ECO:0008006" key="3">
    <source>
        <dbReference type="Google" id="ProtNLM"/>
    </source>
</evidence>
<evidence type="ECO:0000313" key="1">
    <source>
        <dbReference type="EMBL" id="OGZ53758.1"/>
    </source>
</evidence>